<feature type="transmembrane region" description="Helical" evidence="1">
    <location>
        <begin position="36"/>
        <end position="53"/>
    </location>
</feature>
<evidence type="ECO:0000256" key="1">
    <source>
        <dbReference type="SAM" id="Phobius"/>
    </source>
</evidence>
<organism evidence="3 4">
    <name type="scientific">Flagellimonas flava</name>
    <dbReference type="NCBI Taxonomy" id="570519"/>
    <lineage>
        <taxon>Bacteria</taxon>
        <taxon>Pseudomonadati</taxon>
        <taxon>Bacteroidota</taxon>
        <taxon>Flavobacteriia</taxon>
        <taxon>Flavobacteriales</taxon>
        <taxon>Flavobacteriaceae</taxon>
        <taxon>Flagellimonas</taxon>
    </lineage>
</organism>
<dbReference type="OrthoDB" id="1448763at2"/>
<dbReference type="EMBL" id="FQWL01000006">
    <property type="protein sequence ID" value="SHG97787.1"/>
    <property type="molecule type" value="Genomic_DNA"/>
</dbReference>
<keyword evidence="1" id="KW-1133">Transmembrane helix</keyword>
<dbReference type="InterPro" id="IPR046888">
    <property type="entry name" value="pYEATS"/>
</dbReference>
<feature type="transmembrane region" description="Helical" evidence="1">
    <location>
        <begin position="7"/>
        <end position="24"/>
    </location>
</feature>
<protein>
    <submittedName>
        <fullName evidence="3">YEATS family protein</fullName>
    </submittedName>
</protein>
<dbReference type="STRING" id="570519.SAMN04488116_3118"/>
<name>A0A1M5P7W6_9FLAO</name>
<evidence type="ECO:0000313" key="4">
    <source>
        <dbReference type="Proteomes" id="UP000184532"/>
    </source>
</evidence>
<dbReference type="Pfam" id="PF20305">
    <property type="entry name" value="pYEATS"/>
    <property type="match status" value="1"/>
</dbReference>
<evidence type="ECO:0000259" key="2">
    <source>
        <dbReference type="Pfam" id="PF20305"/>
    </source>
</evidence>
<reference evidence="4" key="1">
    <citation type="submission" date="2016-11" db="EMBL/GenBank/DDBJ databases">
        <authorList>
            <person name="Varghese N."/>
            <person name="Submissions S."/>
        </authorList>
    </citation>
    <scope>NUCLEOTIDE SEQUENCE [LARGE SCALE GENOMIC DNA]</scope>
    <source>
        <strain evidence="4">DSM 22638</strain>
    </source>
</reference>
<keyword evidence="1" id="KW-0472">Membrane</keyword>
<evidence type="ECO:0000313" key="3">
    <source>
        <dbReference type="EMBL" id="SHG97787.1"/>
    </source>
</evidence>
<proteinExistence type="predicted"/>
<accession>A0A1M5P7W6</accession>
<keyword evidence="4" id="KW-1185">Reference proteome</keyword>
<gene>
    <name evidence="3" type="ORF">SAMN04488116_3118</name>
</gene>
<feature type="domain" description="Prokaryotic YEATS" evidence="2">
    <location>
        <begin position="127"/>
        <end position="201"/>
    </location>
</feature>
<dbReference type="Gene3D" id="2.60.40.1970">
    <property type="entry name" value="YEATS domain"/>
    <property type="match status" value="1"/>
</dbReference>
<dbReference type="RefSeq" id="WP_073181245.1">
    <property type="nucleotide sequence ID" value="NZ_FQWL01000006.1"/>
</dbReference>
<dbReference type="Proteomes" id="UP000184532">
    <property type="component" value="Unassembled WGS sequence"/>
</dbReference>
<keyword evidence="1" id="KW-0812">Transmembrane</keyword>
<dbReference type="AlphaFoldDB" id="A0A1M5P7W6"/>
<dbReference type="InterPro" id="IPR038704">
    <property type="entry name" value="YEAST_sf"/>
</dbReference>
<sequence>MNKSKSLLWYFIASVVILVLLLFVQFKYPRLLQLEARWLAVAVVPIVIGIFLTERLKKFGAFGIELEAFPSQRNIGSEEEEEKLEIDVNLQDNKLPADYFFINHTSFLREYIQDEFRQKTNVELPHYDIRVIVDSYYQGALKGIKYVKYYLHQSYPEPIQIRSNMADKFCLKEIAHGEYVLIAEVYLKKTEKPIILERYITLWESGPKINK</sequence>